<feature type="compositionally biased region" description="Pro residues" evidence="1">
    <location>
        <begin position="34"/>
        <end position="43"/>
    </location>
</feature>
<name>A0A5P2C3N6_STRVZ</name>
<protein>
    <recommendedName>
        <fullName evidence="3">DUF4328 domain-containing protein</fullName>
    </recommendedName>
</protein>
<feature type="domain" description="DUF4328" evidence="3">
    <location>
        <begin position="113"/>
        <end position="272"/>
    </location>
</feature>
<reference evidence="4 5" key="1">
    <citation type="submission" date="2018-05" db="EMBL/GenBank/DDBJ databases">
        <title>Streptomyces venezuelae.</title>
        <authorList>
            <person name="Kim W."/>
            <person name="Lee N."/>
            <person name="Cho B.-K."/>
        </authorList>
    </citation>
    <scope>NUCLEOTIDE SEQUENCE [LARGE SCALE GENOMIC DNA]</scope>
    <source>
        <strain evidence="4 5">ATCC 14584</strain>
    </source>
</reference>
<dbReference type="Proteomes" id="UP000322927">
    <property type="component" value="Chromosome"/>
</dbReference>
<feature type="transmembrane region" description="Helical" evidence="2">
    <location>
        <begin position="62"/>
        <end position="86"/>
    </location>
</feature>
<feature type="transmembrane region" description="Helical" evidence="2">
    <location>
        <begin position="247"/>
        <end position="268"/>
    </location>
</feature>
<evidence type="ECO:0000313" key="4">
    <source>
        <dbReference type="EMBL" id="QES35911.1"/>
    </source>
</evidence>
<dbReference type="OrthoDB" id="4174975at2"/>
<evidence type="ECO:0000256" key="2">
    <source>
        <dbReference type="SAM" id="Phobius"/>
    </source>
</evidence>
<proteinExistence type="predicted"/>
<feature type="transmembrane region" description="Helical" evidence="2">
    <location>
        <begin position="107"/>
        <end position="130"/>
    </location>
</feature>
<feature type="region of interest" description="Disordered" evidence="1">
    <location>
        <begin position="1"/>
        <end position="43"/>
    </location>
</feature>
<dbReference type="Pfam" id="PF14219">
    <property type="entry name" value="DUF4328"/>
    <property type="match status" value="1"/>
</dbReference>
<keyword evidence="2" id="KW-0472">Membrane</keyword>
<feature type="transmembrane region" description="Helical" evidence="2">
    <location>
        <begin position="213"/>
        <end position="235"/>
    </location>
</feature>
<keyword evidence="2" id="KW-1133">Transmembrane helix</keyword>
<keyword evidence="2" id="KW-0812">Transmembrane</keyword>
<feature type="compositionally biased region" description="Low complexity" evidence="1">
    <location>
        <begin position="1"/>
        <end position="14"/>
    </location>
</feature>
<accession>A0A5P2C3N6</accession>
<gene>
    <name evidence="4" type="ORF">DEJ48_23070</name>
</gene>
<dbReference type="InterPro" id="IPR025565">
    <property type="entry name" value="DUF4328"/>
</dbReference>
<feature type="compositionally biased region" description="Pro residues" evidence="1">
    <location>
        <begin position="15"/>
        <end position="26"/>
    </location>
</feature>
<organism evidence="4 5">
    <name type="scientific">Streptomyces venezuelae</name>
    <dbReference type="NCBI Taxonomy" id="54571"/>
    <lineage>
        <taxon>Bacteria</taxon>
        <taxon>Bacillati</taxon>
        <taxon>Actinomycetota</taxon>
        <taxon>Actinomycetes</taxon>
        <taxon>Kitasatosporales</taxon>
        <taxon>Streptomycetaceae</taxon>
        <taxon>Streptomyces</taxon>
    </lineage>
</organism>
<evidence type="ECO:0000313" key="5">
    <source>
        <dbReference type="Proteomes" id="UP000322927"/>
    </source>
</evidence>
<evidence type="ECO:0000256" key="1">
    <source>
        <dbReference type="SAM" id="MobiDB-lite"/>
    </source>
</evidence>
<dbReference type="AlphaFoldDB" id="A0A5P2C3N6"/>
<dbReference type="EMBL" id="CP029192">
    <property type="protein sequence ID" value="QES35911.1"/>
    <property type="molecule type" value="Genomic_DNA"/>
</dbReference>
<evidence type="ECO:0000259" key="3">
    <source>
        <dbReference type="Pfam" id="PF14219"/>
    </source>
</evidence>
<sequence length="299" mass="31914">MSYTSPGASDAPDSPDGPPVSPPDAPPVNFTKPAAPPPFPPGPPPPPYPRYYVPIPPRPAPVAGLGTAAMVLFGGVSALALLRLIADFDLYDTLGRSWYAFHRDDDVGGFWAFAVLLLGIGFLAAIPVFLTWFNRVRTNAEVFAPGRHRQSPGMAIGAWFIPFANWWIPKQITDDIVAVSDPSGGARPTAYGHPWAYGHPAPYTRPGQGAVTAWWATWVASSVLSALGWLMLVAADEGDPGDGRAALLMFMLSDAALMAAGVCGIVMIRTITTMQDLRLGFTRLGTHMPPPPPAGPRHW</sequence>